<dbReference type="GO" id="GO:0010468">
    <property type="term" value="P:regulation of gene expression"/>
    <property type="evidence" value="ECO:0007669"/>
    <property type="project" value="UniProtKB-ARBA"/>
</dbReference>
<evidence type="ECO:0000259" key="2">
    <source>
        <dbReference type="PROSITE" id="PS50934"/>
    </source>
</evidence>
<feature type="region of interest" description="Disordered" evidence="1">
    <location>
        <begin position="192"/>
        <end position="232"/>
    </location>
</feature>
<dbReference type="EMBL" id="JAULSV010000001">
    <property type="protein sequence ID" value="KAK0655184.1"/>
    <property type="molecule type" value="Genomic_DNA"/>
</dbReference>
<proteinExistence type="predicted"/>
<sequence length="384" mass="42829">MKDARAESGAPVVAVDSKKPCDISNLMSPPEPIPYDSFRQAEMGTKPQRAAGPVEIRRQAPLSPPFSPPTSSWATAAGPIPPVSIGVQDPIIFPPVDNAASPPSGPLFIPTEETVKTKQLVDEHIASRSSSLFREATPPRREDYELALYFKSNCLKMYTENPKAYLRKERELLRADRKNTAMARPLVKLPPILPASRPTLPKPQISRSTAARIQKPKSPTKMKAPGPRPIRATPTTVRQTIRVSATPEPRVRTVAPNREDKDFLSLEDYCPPLNSLPNKANSLKVDWKGNALDLSKDPHAHLLHPDELTLAAGLRLDCATYLTSKRRIFIRRVECAKQFPPKEFRKTDAQQACKIDVNKASKLWTAYDKVGWLDAKWIQKYLNN</sequence>
<dbReference type="InterPro" id="IPR007526">
    <property type="entry name" value="SWIRM"/>
</dbReference>
<dbReference type="Proteomes" id="UP001174936">
    <property type="component" value="Unassembled WGS sequence"/>
</dbReference>
<organism evidence="3 4">
    <name type="scientific">Cercophora newfieldiana</name>
    <dbReference type="NCBI Taxonomy" id="92897"/>
    <lineage>
        <taxon>Eukaryota</taxon>
        <taxon>Fungi</taxon>
        <taxon>Dikarya</taxon>
        <taxon>Ascomycota</taxon>
        <taxon>Pezizomycotina</taxon>
        <taxon>Sordariomycetes</taxon>
        <taxon>Sordariomycetidae</taxon>
        <taxon>Sordariales</taxon>
        <taxon>Lasiosphaeriaceae</taxon>
        <taxon>Cercophora</taxon>
    </lineage>
</organism>
<dbReference type="AlphaFoldDB" id="A0AA39YM89"/>
<feature type="region of interest" description="Disordered" evidence="1">
    <location>
        <begin position="1"/>
        <end position="38"/>
    </location>
</feature>
<dbReference type="InterPro" id="IPR036388">
    <property type="entry name" value="WH-like_DNA-bd_sf"/>
</dbReference>
<gene>
    <name evidence="3" type="ORF">B0T16DRAFT_318689</name>
</gene>
<name>A0AA39YM89_9PEZI</name>
<dbReference type="FunFam" id="1.10.10.10:FF:000087">
    <property type="entry name" value="Transcriptional adapter 2"/>
    <property type="match status" value="1"/>
</dbReference>
<accession>A0AA39YM89</accession>
<reference evidence="3" key="1">
    <citation type="submission" date="2023-06" db="EMBL/GenBank/DDBJ databases">
        <title>Genome-scale phylogeny and comparative genomics of the fungal order Sordariales.</title>
        <authorList>
            <consortium name="Lawrence Berkeley National Laboratory"/>
            <person name="Hensen N."/>
            <person name="Bonometti L."/>
            <person name="Westerberg I."/>
            <person name="Brannstrom I.O."/>
            <person name="Guillou S."/>
            <person name="Cros-Aarteil S."/>
            <person name="Calhoun S."/>
            <person name="Haridas S."/>
            <person name="Kuo A."/>
            <person name="Mondo S."/>
            <person name="Pangilinan J."/>
            <person name="Riley R."/>
            <person name="Labutti K."/>
            <person name="Andreopoulos B."/>
            <person name="Lipzen A."/>
            <person name="Chen C."/>
            <person name="Yanf M."/>
            <person name="Daum C."/>
            <person name="Ng V."/>
            <person name="Clum A."/>
            <person name="Steindorff A."/>
            <person name="Ohm R."/>
            <person name="Martin F."/>
            <person name="Silar P."/>
            <person name="Natvig D."/>
            <person name="Lalanne C."/>
            <person name="Gautier V."/>
            <person name="Ament-Velasquez S.L."/>
            <person name="Kruys A."/>
            <person name="Hutchinson M.I."/>
            <person name="Powell A.J."/>
            <person name="Barry K."/>
            <person name="Miller A.N."/>
            <person name="Grigoriev I.V."/>
            <person name="Debuchy R."/>
            <person name="Gladieux P."/>
            <person name="Thoren M.H."/>
            <person name="Johannesson H."/>
        </authorList>
    </citation>
    <scope>NUCLEOTIDE SEQUENCE</scope>
    <source>
        <strain evidence="3">SMH2532-1</strain>
    </source>
</reference>
<evidence type="ECO:0000256" key="1">
    <source>
        <dbReference type="SAM" id="MobiDB-lite"/>
    </source>
</evidence>
<dbReference type="SUPFAM" id="SSF46689">
    <property type="entry name" value="Homeodomain-like"/>
    <property type="match status" value="1"/>
</dbReference>
<dbReference type="Pfam" id="PF04433">
    <property type="entry name" value="SWIRM"/>
    <property type="match status" value="1"/>
</dbReference>
<comment type="caution">
    <text evidence="3">The sequence shown here is derived from an EMBL/GenBank/DDBJ whole genome shotgun (WGS) entry which is preliminary data.</text>
</comment>
<evidence type="ECO:0000313" key="4">
    <source>
        <dbReference type="Proteomes" id="UP001174936"/>
    </source>
</evidence>
<dbReference type="InterPro" id="IPR009057">
    <property type="entry name" value="Homeodomain-like_sf"/>
</dbReference>
<protein>
    <recommendedName>
        <fullName evidence="2">SWIRM domain-containing protein</fullName>
    </recommendedName>
</protein>
<evidence type="ECO:0000313" key="3">
    <source>
        <dbReference type="EMBL" id="KAK0655184.1"/>
    </source>
</evidence>
<dbReference type="Gene3D" id="1.10.10.10">
    <property type="entry name" value="Winged helix-like DNA-binding domain superfamily/Winged helix DNA-binding domain"/>
    <property type="match status" value="1"/>
</dbReference>
<dbReference type="PROSITE" id="PS50934">
    <property type="entry name" value="SWIRM"/>
    <property type="match status" value="1"/>
</dbReference>
<feature type="domain" description="SWIRM" evidence="2">
    <location>
        <begin position="283"/>
        <end position="384"/>
    </location>
</feature>
<keyword evidence="4" id="KW-1185">Reference proteome</keyword>